<keyword evidence="2" id="KW-1185">Reference proteome</keyword>
<dbReference type="AlphaFoldDB" id="A0AAV4W309"/>
<evidence type="ECO:0000313" key="2">
    <source>
        <dbReference type="Proteomes" id="UP001054945"/>
    </source>
</evidence>
<reference evidence="1 2" key="1">
    <citation type="submission" date="2021-06" db="EMBL/GenBank/DDBJ databases">
        <title>Caerostris extrusa draft genome.</title>
        <authorList>
            <person name="Kono N."/>
            <person name="Arakawa K."/>
        </authorList>
    </citation>
    <scope>NUCLEOTIDE SEQUENCE [LARGE SCALE GENOMIC DNA]</scope>
</reference>
<gene>
    <name evidence="1" type="primary">ATM</name>
    <name evidence="1" type="ORF">CEXT_751311</name>
</gene>
<organism evidence="1 2">
    <name type="scientific">Caerostris extrusa</name>
    <name type="common">Bark spider</name>
    <name type="synonym">Caerostris bankana</name>
    <dbReference type="NCBI Taxonomy" id="172846"/>
    <lineage>
        <taxon>Eukaryota</taxon>
        <taxon>Metazoa</taxon>
        <taxon>Ecdysozoa</taxon>
        <taxon>Arthropoda</taxon>
        <taxon>Chelicerata</taxon>
        <taxon>Arachnida</taxon>
        <taxon>Araneae</taxon>
        <taxon>Araneomorphae</taxon>
        <taxon>Entelegynae</taxon>
        <taxon>Araneoidea</taxon>
        <taxon>Araneidae</taxon>
        <taxon>Caerostris</taxon>
    </lineage>
</organism>
<proteinExistence type="predicted"/>
<accession>A0AAV4W309</accession>
<dbReference type="EMBL" id="BPLR01015580">
    <property type="protein sequence ID" value="GIY77125.1"/>
    <property type="molecule type" value="Genomic_DNA"/>
</dbReference>
<sequence>MKWISDLEEELLQITFDLPLRHVSIKYESENIIQVPASIISSAWEKILNFSLKSVLNAPVSAANQNLNLSHNKKNKYSFDDDDDDDDSDIEMECLDSVPDSEEVAFSMETESISADFQEQLHCLEILGDYCGLISSETHIKKSDSFPEIMIKKLLSVISIKAQNLNDVHLHVIKKDTNLSEQIMQNKSHMLHLIRILSKKELDKKGSSVTSYFIAKIY</sequence>
<protein>
    <submittedName>
        <fullName evidence="1">Uncharacterized protein</fullName>
    </submittedName>
</protein>
<evidence type="ECO:0000313" key="1">
    <source>
        <dbReference type="EMBL" id="GIY77125.1"/>
    </source>
</evidence>
<name>A0AAV4W309_CAEEX</name>
<dbReference type="Proteomes" id="UP001054945">
    <property type="component" value="Unassembled WGS sequence"/>
</dbReference>
<comment type="caution">
    <text evidence="1">The sequence shown here is derived from an EMBL/GenBank/DDBJ whole genome shotgun (WGS) entry which is preliminary data.</text>
</comment>